<evidence type="ECO:0000256" key="1">
    <source>
        <dbReference type="SAM" id="MobiDB-lite"/>
    </source>
</evidence>
<protein>
    <submittedName>
        <fullName evidence="2">17537_t:CDS:1</fullName>
    </submittedName>
</protein>
<feature type="compositionally biased region" description="Basic and acidic residues" evidence="1">
    <location>
        <begin position="156"/>
        <end position="167"/>
    </location>
</feature>
<keyword evidence="3" id="KW-1185">Reference proteome</keyword>
<evidence type="ECO:0000313" key="2">
    <source>
        <dbReference type="EMBL" id="CAG8790695.1"/>
    </source>
</evidence>
<comment type="caution">
    <text evidence="2">The sequence shown here is derived from an EMBL/GenBank/DDBJ whole genome shotgun (WGS) entry which is preliminary data.</text>
</comment>
<feature type="region of interest" description="Disordered" evidence="1">
    <location>
        <begin position="145"/>
        <end position="167"/>
    </location>
</feature>
<evidence type="ECO:0000313" key="3">
    <source>
        <dbReference type="Proteomes" id="UP000789759"/>
    </source>
</evidence>
<feature type="non-terminal residue" evidence="2">
    <location>
        <position position="167"/>
    </location>
</feature>
<reference evidence="2" key="1">
    <citation type="submission" date="2021-06" db="EMBL/GenBank/DDBJ databases">
        <authorList>
            <person name="Kallberg Y."/>
            <person name="Tangrot J."/>
            <person name="Rosling A."/>
        </authorList>
    </citation>
    <scope>NUCLEOTIDE SEQUENCE</scope>
    <source>
        <strain evidence="2">FL966</strain>
    </source>
</reference>
<dbReference type="EMBL" id="CAJVQA010027019">
    <property type="protein sequence ID" value="CAG8790695.1"/>
    <property type="molecule type" value="Genomic_DNA"/>
</dbReference>
<dbReference type="AlphaFoldDB" id="A0A9N9P0G9"/>
<dbReference type="Proteomes" id="UP000789759">
    <property type="component" value="Unassembled WGS sequence"/>
</dbReference>
<gene>
    <name evidence="2" type="ORF">CPELLU_LOCUS16983</name>
</gene>
<organism evidence="2 3">
    <name type="scientific">Cetraspora pellucida</name>
    <dbReference type="NCBI Taxonomy" id="1433469"/>
    <lineage>
        <taxon>Eukaryota</taxon>
        <taxon>Fungi</taxon>
        <taxon>Fungi incertae sedis</taxon>
        <taxon>Mucoromycota</taxon>
        <taxon>Glomeromycotina</taxon>
        <taxon>Glomeromycetes</taxon>
        <taxon>Diversisporales</taxon>
        <taxon>Gigasporaceae</taxon>
        <taxon>Cetraspora</taxon>
    </lineage>
</organism>
<accession>A0A9N9P0G9</accession>
<sequence length="167" mass="19099">PSVQKVIVTKGFHQIHKIAHSNSHNYISVAPMILASGDYIPSLIIYKGVCAIPGLLNDAPFSIIISFTNSEYMYKELFQMYIEYFISSIPSYHSVLLMLNATSNAKVELLEAEIYTLRRENILLKKKLEMFKNLESLQMLREKKESAKNKAKSIKQKKEEAAQKRAD</sequence>
<proteinExistence type="predicted"/>
<name>A0A9N9P0G9_9GLOM</name>
<dbReference type="OrthoDB" id="3265672at2759"/>